<evidence type="ECO:0000256" key="1">
    <source>
        <dbReference type="SAM" id="MobiDB-lite"/>
    </source>
</evidence>
<feature type="region of interest" description="Disordered" evidence="1">
    <location>
        <begin position="1"/>
        <end position="22"/>
    </location>
</feature>
<evidence type="ECO:0000313" key="2">
    <source>
        <dbReference type="EMBL" id="GBM06758.1"/>
    </source>
</evidence>
<organism evidence="2 3">
    <name type="scientific">Araneus ventricosus</name>
    <name type="common">Orbweaver spider</name>
    <name type="synonym">Epeira ventricosa</name>
    <dbReference type="NCBI Taxonomy" id="182803"/>
    <lineage>
        <taxon>Eukaryota</taxon>
        <taxon>Metazoa</taxon>
        <taxon>Ecdysozoa</taxon>
        <taxon>Arthropoda</taxon>
        <taxon>Chelicerata</taxon>
        <taxon>Arachnida</taxon>
        <taxon>Araneae</taxon>
        <taxon>Araneomorphae</taxon>
        <taxon>Entelegynae</taxon>
        <taxon>Araneoidea</taxon>
        <taxon>Araneidae</taxon>
        <taxon>Araneus</taxon>
    </lineage>
</organism>
<dbReference type="EMBL" id="BGPR01000233">
    <property type="protein sequence ID" value="GBM06758.1"/>
    <property type="molecule type" value="Genomic_DNA"/>
</dbReference>
<gene>
    <name evidence="2" type="ORF">AVEN_63001_1</name>
</gene>
<evidence type="ECO:0000313" key="3">
    <source>
        <dbReference type="Proteomes" id="UP000499080"/>
    </source>
</evidence>
<comment type="caution">
    <text evidence="2">The sequence shown here is derived from an EMBL/GenBank/DDBJ whole genome shotgun (WGS) entry which is preliminary data.</text>
</comment>
<name>A0A4Y2CSU7_ARAVE</name>
<accession>A0A4Y2CSU7</accession>
<protein>
    <submittedName>
        <fullName evidence="2">Uncharacterized protein</fullName>
    </submittedName>
</protein>
<reference evidence="2 3" key="1">
    <citation type="journal article" date="2019" name="Sci. Rep.">
        <title>Orb-weaving spider Araneus ventricosus genome elucidates the spidroin gene catalogue.</title>
        <authorList>
            <person name="Kono N."/>
            <person name="Nakamura H."/>
            <person name="Ohtoshi R."/>
            <person name="Moran D.A.P."/>
            <person name="Shinohara A."/>
            <person name="Yoshida Y."/>
            <person name="Fujiwara M."/>
            <person name="Mori M."/>
            <person name="Tomita M."/>
            <person name="Arakawa K."/>
        </authorList>
    </citation>
    <scope>NUCLEOTIDE SEQUENCE [LARGE SCALE GENOMIC DNA]</scope>
</reference>
<sequence length="193" mass="21844">MNNESQPVNGCSGMGQESRSRGRMAESLKLYSIKILPYSGSGGLVVRSRHRGRTAPGSKPKSAEDLPCMRTSEMKNGLKFCKTLSCFTNLDVYPEFESAEHKIYNIHTVLCDIQNIEATSWRYRKISYIAMFGGEEALSSSTPSTYRTPASKVYVHSLFEGIKSQYLSPRMIYFYLKQHCLHKTLIAEDYLTL</sequence>
<dbReference type="AlphaFoldDB" id="A0A4Y2CSU7"/>
<keyword evidence="3" id="KW-1185">Reference proteome</keyword>
<dbReference type="Proteomes" id="UP000499080">
    <property type="component" value="Unassembled WGS sequence"/>
</dbReference>
<proteinExistence type="predicted"/>